<sequence>MSILRLFPHNIRKVHSLFSENLTMIVTEIYLVIEFPFVGRDDVSRKKLHPTESTVLSPELCQSDERVVAVELVDLPRPTLAFGFNSRMAVAVESPTTPSPMMPMLSSCSVAAVREGGPSDTGPVGPGPGKAMAGGLAEMLSADRAILP</sequence>
<reference evidence="1 2" key="1">
    <citation type="journal article" date="2017" name="Curr. Biol.">
        <title>Genome architecture and evolution of a unichromosomal asexual nematode.</title>
        <authorList>
            <person name="Fradin H."/>
            <person name="Zegar C."/>
            <person name="Gutwein M."/>
            <person name="Lucas J."/>
            <person name="Kovtun M."/>
            <person name="Corcoran D."/>
            <person name="Baugh L.R."/>
            <person name="Kiontke K."/>
            <person name="Gunsalus K."/>
            <person name="Fitch D.H."/>
            <person name="Piano F."/>
        </authorList>
    </citation>
    <scope>NUCLEOTIDE SEQUENCE [LARGE SCALE GENOMIC DNA]</scope>
    <source>
        <strain evidence="1">PF1309</strain>
    </source>
</reference>
<accession>A0A2A2L5K6</accession>
<dbReference type="Proteomes" id="UP000218231">
    <property type="component" value="Unassembled WGS sequence"/>
</dbReference>
<dbReference type="EMBL" id="LIAE01007184">
    <property type="protein sequence ID" value="PAV81375.1"/>
    <property type="molecule type" value="Genomic_DNA"/>
</dbReference>
<evidence type="ECO:0000313" key="1">
    <source>
        <dbReference type="EMBL" id="PAV81375.1"/>
    </source>
</evidence>
<keyword evidence="2" id="KW-1185">Reference proteome</keyword>
<organism evidence="1 2">
    <name type="scientific">Diploscapter pachys</name>
    <dbReference type="NCBI Taxonomy" id="2018661"/>
    <lineage>
        <taxon>Eukaryota</taxon>
        <taxon>Metazoa</taxon>
        <taxon>Ecdysozoa</taxon>
        <taxon>Nematoda</taxon>
        <taxon>Chromadorea</taxon>
        <taxon>Rhabditida</taxon>
        <taxon>Rhabditina</taxon>
        <taxon>Rhabditomorpha</taxon>
        <taxon>Rhabditoidea</taxon>
        <taxon>Rhabditidae</taxon>
        <taxon>Diploscapter</taxon>
    </lineage>
</organism>
<comment type="caution">
    <text evidence="1">The sequence shown here is derived from an EMBL/GenBank/DDBJ whole genome shotgun (WGS) entry which is preliminary data.</text>
</comment>
<name>A0A2A2L5K6_9BILA</name>
<evidence type="ECO:0000313" key="2">
    <source>
        <dbReference type="Proteomes" id="UP000218231"/>
    </source>
</evidence>
<proteinExistence type="predicted"/>
<protein>
    <submittedName>
        <fullName evidence="1">Uncharacterized protein</fullName>
    </submittedName>
</protein>
<dbReference type="AlphaFoldDB" id="A0A2A2L5K6"/>
<gene>
    <name evidence="1" type="ORF">WR25_09357</name>
</gene>